<feature type="region of interest" description="Disordered" evidence="1">
    <location>
        <begin position="1"/>
        <end position="31"/>
    </location>
</feature>
<evidence type="ECO:0000313" key="3">
    <source>
        <dbReference type="EMBL" id="KAH9297905.1"/>
    </source>
</evidence>
<feature type="domain" description="DUF4283" evidence="2">
    <location>
        <begin position="79"/>
        <end position="147"/>
    </location>
</feature>
<gene>
    <name evidence="3" type="ORF">KI387_029587</name>
</gene>
<evidence type="ECO:0000313" key="4">
    <source>
        <dbReference type="Proteomes" id="UP000824469"/>
    </source>
</evidence>
<dbReference type="InterPro" id="IPR025558">
    <property type="entry name" value="DUF4283"/>
</dbReference>
<feature type="compositionally biased region" description="Polar residues" evidence="1">
    <location>
        <begin position="1"/>
        <end position="17"/>
    </location>
</feature>
<evidence type="ECO:0000259" key="2">
    <source>
        <dbReference type="Pfam" id="PF14111"/>
    </source>
</evidence>
<dbReference type="AlphaFoldDB" id="A0AA38CD50"/>
<feature type="non-terminal residue" evidence="3">
    <location>
        <position position="157"/>
    </location>
</feature>
<dbReference type="Pfam" id="PF14111">
    <property type="entry name" value="DUF4283"/>
    <property type="match status" value="1"/>
</dbReference>
<protein>
    <recommendedName>
        <fullName evidence="2">DUF4283 domain-containing protein</fullName>
    </recommendedName>
</protein>
<feature type="non-terminal residue" evidence="3">
    <location>
        <position position="1"/>
    </location>
</feature>
<organism evidence="3 4">
    <name type="scientific">Taxus chinensis</name>
    <name type="common">Chinese yew</name>
    <name type="synonym">Taxus wallichiana var. chinensis</name>
    <dbReference type="NCBI Taxonomy" id="29808"/>
    <lineage>
        <taxon>Eukaryota</taxon>
        <taxon>Viridiplantae</taxon>
        <taxon>Streptophyta</taxon>
        <taxon>Embryophyta</taxon>
        <taxon>Tracheophyta</taxon>
        <taxon>Spermatophyta</taxon>
        <taxon>Pinopsida</taxon>
        <taxon>Pinidae</taxon>
        <taxon>Conifers II</taxon>
        <taxon>Cupressales</taxon>
        <taxon>Taxaceae</taxon>
        <taxon>Taxus</taxon>
    </lineage>
</organism>
<reference evidence="3 4" key="1">
    <citation type="journal article" date="2021" name="Nat. Plants">
        <title>The Taxus genome provides insights into paclitaxel biosynthesis.</title>
        <authorList>
            <person name="Xiong X."/>
            <person name="Gou J."/>
            <person name="Liao Q."/>
            <person name="Li Y."/>
            <person name="Zhou Q."/>
            <person name="Bi G."/>
            <person name="Li C."/>
            <person name="Du R."/>
            <person name="Wang X."/>
            <person name="Sun T."/>
            <person name="Guo L."/>
            <person name="Liang H."/>
            <person name="Lu P."/>
            <person name="Wu Y."/>
            <person name="Zhang Z."/>
            <person name="Ro D.K."/>
            <person name="Shang Y."/>
            <person name="Huang S."/>
            <person name="Yan J."/>
        </authorList>
    </citation>
    <scope>NUCLEOTIDE SEQUENCE [LARGE SCALE GENOMIC DNA]</scope>
    <source>
        <strain evidence="3">Ta-2019</strain>
    </source>
</reference>
<dbReference type="Proteomes" id="UP000824469">
    <property type="component" value="Unassembled WGS sequence"/>
</dbReference>
<accession>A0AA38CD50</accession>
<proteinExistence type="predicted"/>
<sequence>DQNRSLLLNSRPSNGLLATSPRDAAMAPPAGQGLSEALQKRLGPRGSMTDSVQADRDKLIFQDGIPTVSLVEDVAFAAQIKLSISGIQNWCETQWGSGLSIRFLEKGFFFVLFRSVAQKDNTMARKCFLLSDSGLAIREWEPHFDCNRADTEGLQVW</sequence>
<evidence type="ECO:0000256" key="1">
    <source>
        <dbReference type="SAM" id="MobiDB-lite"/>
    </source>
</evidence>
<dbReference type="EMBL" id="JAHRHJ020000010">
    <property type="protein sequence ID" value="KAH9297905.1"/>
    <property type="molecule type" value="Genomic_DNA"/>
</dbReference>
<keyword evidence="4" id="KW-1185">Reference proteome</keyword>
<name>A0AA38CD50_TAXCH</name>
<comment type="caution">
    <text evidence="3">The sequence shown here is derived from an EMBL/GenBank/DDBJ whole genome shotgun (WGS) entry which is preliminary data.</text>
</comment>